<evidence type="ECO:0000259" key="4">
    <source>
        <dbReference type="Pfam" id="PF00535"/>
    </source>
</evidence>
<dbReference type="InterPro" id="IPR029044">
    <property type="entry name" value="Nucleotide-diphossugar_trans"/>
</dbReference>
<gene>
    <name evidence="5" type="ORF">CLV62_10620</name>
</gene>
<sequence>MKAPSISIVMPVYNSSRYLSESIDSILSQTFSDFELIIIDDGSTDGSREIITTNYKDSRIRLIKNEHNFIQSLNIGMTQSKGKYIARMDADDIMLPERLQMQYHFMEENPDIDISGTWMQVFGDMDGIWKNTTASDEIEVQAILHSPLYHPTVILKRSIITQFPLVNDTNQVYNEEYIYAEDYQLWTELMKRGYRLTNLPHVLLRYRKSEGQISRQKQTEMQNTTLRIQTEYLEYIMDKIAKLDEDYYNMLDHSITLCNKGKVHFIDLQKIVYIIASRVIPGSSVHQ</sequence>
<dbReference type="PANTHER" id="PTHR43685">
    <property type="entry name" value="GLYCOSYLTRANSFERASE"/>
    <property type="match status" value="1"/>
</dbReference>
<reference evidence="5 6" key="1">
    <citation type="submission" date="2018-03" db="EMBL/GenBank/DDBJ databases">
        <title>Genomic Encyclopedia of Archaeal and Bacterial Type Strains, Phase II (KMG-II): from individual species to whole genera.</title>
        <authorList>
            <person name="Goeker M."/>
        </authorList>
    </citation>
    <scope>NUCLEOTIDE SEQUENCE [LARGE SCALE GENOMIC DNA]</scope>
    <source>
        <strain evidence="5 6">DSM 100214</strain>
    </source>
</reference>
<keyword evidence="2" id="KW-0328">Glycosyltransferase</keyword>
<dbReference type="AlphaFoldDB" id="A0A2V3PXL7"/>
<evidence type="ECO:0000313" key="5">
    <source>
        <dbReference type="EMBL" id="PXV65847.1"/>
    </source>
</evidence>
<keyword evidence="3 5" id="KW-0808">Transferase</keyword>
<proteinExistence type="inferred from homology"/>
<keyword evidence="6" id="KW-1185">Reference proteome</keyword>
<dbReference type="Pfam" id="PF00535">
    <property type="entry name" value="Glycos_transf_2"/>
    <property type="match status" value="1"/>
</dbReference>
<evidence type="ECO:0000313" key="6">
    <source>
        <dbReference type="Proteomes" id="UP000247973"/>
    </source>
</evidence>
<dbReference type="EMBL" id="QICL01000006">
    <property type="protein sequence ID" value="PXV65847.1"/>
    <property type="molecule type" value="Genomic_DNA"/>
</dbReference>
<comment type="caution">
    <text evidence="5">The sequence shown here is derived from an EMBL/GenBank/DDBJ whole genome shotgun (WGS) entry which is preliminary data.</text>
</comment>
<dbReference type="InterPro" id="IPR001173">
    <property type="entry name" value="Glyco_trans_2-like"/>
</dbReference>
<dbReference type="OrthoDB" id="9815829at2"/>
<dbReference type="Proteomes" id="UP000247973">
    <property type="component" value="Unassembled WGS sequence"/>
</dbReference>
<dbReference type="PANTHER" id="PTHR43685:SF5">
    <property type="entry name" value="GLYCOSYLTRANSFERASE EPSE-RELATED"/>
    <property type="match status" value="1"/>
</dbReference>
<dbReference type="GO" id="GO:0016757">
    <property type="term" value="F:glycosyltransferase activity"/>
    <property type="evidence" value="ECO:0007669"/>
    <property type="project" value="UniProtKB-KW"/>
</dbReference>
<dbReference type="InterPro" id="IPR050834">
    <property type="entry name" value="Glycosyltransf_2"/>
</dbReference>
<evidence type="ECO:0000256" key="1">
    <source>
        <dbReference type="ARBA" id="ARBA00006739"/>
    </source>
</evidence>
<accession>A0A2V3PXL7</accession>
<dbReference type="RefSeq" id="WP_110310042.1">
    <property type="nucleotide sequence ID" value="NZ_QICL01000006.1"/>
</dbReference>
<comment type="similarity">
    <text evidence="1">Belongs to the glycosyltransferase 2 family.</text>
</comment>
<dbReference type="SUPFAM" id="SSF53448">
    <property type="entry name" value="Nucleotide-diphospho-sugar transferases"/>
    <property type="match status" value="1"/>
</dbReference>
<feature type="domain" description="Glycosyltransferase 2-like" evidence="4">
    <location>
        <begin position="7"/>
        <end position="144"/>
    </location>
</feature>
<protein>
    <submittedName>
        <fullName evidence="5">Glycosyl transferase family 2</fullName>
    </submittedName>
</protein>
<dbReference type="Gene3D" id="3.90.550.10">
    <property type="entry name" value="Spore Coat Polysaccharide Biosynthesis Protein SpsA, Chain A"/>
    <property type="match status" value="1"/>
</dbReference>
<name>A0A2V3PXL7_9BACT</name>
<evidence type="ECO:0000256" key="2">
    <source>
        <dbReference type="ARBA" id="ARBA00022676"/>
    </source>
</evidence>
<evidence type="ECO:0000256" key="3">
    <source>
        <dbReference type="ARBA" id="ARBA00022679"/>
    </source>
</evidence>
<organism evidence="5 6">
    <name type="scientific">Dysgonomonas alginatilytica</name>
    <dbReference type="NCBI Taxonomy" id="1605892"/>
    <lineage>
        <taxon>Bacteria</taxon>
        <taxon>Pseudomonadati</taxon>
        <taxon>Bacteroidota</taxon>
        <taxon>Bacteroidia</taxon>
        <taxon>Bacteroidales</taxon>
        <taxon>Dysgonomonadaceae</taxon>
        <taxon>Dysgonomonas</taxon>
    </lineage>
</organism>